<protein>
    <submittedName>
        <fullName evidence="1">Uncharacterized protein</fullName>
    </submittedName>
</protein>
<proteinExistence type="predicted"/>
<evidence type="ECO:0000313" key="1">
    <source>
        <dbReference type="EMBL" id="KAK3794597.1"/>
    </source>
</evidence>
<gene>
    <name evidence="1" type="ORF">RRG08_003745</name>
</gene>
<organism evidence="1 2">
    <name type="scientific">Elysia crispata</name>
    <name type="common">lettuce slug</name>
    <dbReference type="NCBI Taxonomy" id="231223"/>
    <lineage>
        <taxon>Eukaryota</taxon>
        <taxon>Metazoa</taxon>
        <taxon>Spiralia</taxon>
        <taxon>Lophotrochozoa</taxon>
        <taxon>Mollusca</taxon>
        <taxon>Gastropoda</taxon>
        <taxon>Heterobranchia</taxon>
        <taxon>Euthyneura</taxon>
        <taxon>Panpulmonata</taxon>
        <taxon>Sacoglossa</taxon>
        <taxon>Placobranchoidea</taxon>
        <taxon>Plakobranchidae</taxon>
        <taxon>Elysia</taxon>
    </lineage>
</organism>
<accession>A0AAE1E5B3</accession>
<name>A0AAE1E5B3_9GAST</name>
<keyword evidence="2" id="KW-1185">Reference proteome</keyword>
<sequence>MPCRSNLKAYILATTPDIDTDHHITERCERVIKTGQFQRSVKVKVGSLLTITSPSAVSGSSRQGSFRDPTRSVSEIRQGKGRIDIDHHITERGELIIKTGQFQRSVKVKVGSILTITSPSAVSGSSRQRKAKHNKRVRFANMFGVSLVLISSELNGRLMVEQRSTGRTSGDDISYLKASKKNLFCHQMCQFWPGKLIQFSELLRYFTPLLLPNDSVSSVLQSTGLIQFYLTVSSDGRFAANSLYKTYQQILFCLALSNESGKPGSTQLKQFVVFVGFRVDWEFYTSLMILALLTIRKDR</sequence>
<dbReference type="Proteomes" id="UP001283361">
    <property type="component" value="Unassembled WGS sequence"/>
</dbReference>
<comment type="caution">
    <text evidence="1">The sequence shown here is derived from an EMBL/GenBank/DDBJ whole genome shotgun (WGS) entry which is preliminary data.</text>
</comment>
<dbReference type="AlphaFoldDB" id="A0AAE1E5B3"/>
<evidence type="ECO:0000313" key="2">
    <source>
        <dbReference type="Proteomes" id="UP001283361"/>
    </source>
</evidence>
<dbReference type="EMBL" id="JAWDGP010001105">
    <property type="protein sequence ID" value="KAK3794597.1"/>
    <property type="molecule type" value="Genomic_DNA"/>
</dbReference>
<reference evidence="1" key="1">
    <citation type="journal article" date="2023" name="G3 (Bethesda)">
        <title>A reference genome for the long-term kleptoplast-retaining sea slug Elysia crispata morphotype clarki.</title>
        <authorList>
            <person name="Eastman K.E."/>
            <person name="Pendleton A.L."/>
            <person name="Shaikh M.A."/>
            <person name="Suttiyut T."/>
            <person name="Ogas R."/>
            <person name="Tomko P."/>
            <person name="Gavelis G."/>
            <person name="Widhalm J.R."/>
            <person name="Wisecaver J.H."/>
        </authorList>
    </citation>
    <scope>NUCLEOTIDE SEQUENCE</scope>
    <source>
        <strain evidence="1">ECLA1</strain>
    </source>
</reference>